<feature type="domain" description="Crinkler effector protein N-terminal" evidence="4">
    <location>
        <begin position="3"/>
        <end position="124"/>
    </location>
</feature>
<protein>
    <recommendedName>
        <fullName evidence="4">Crinkler effector protein N-terminal domain-containing protein</fullName>
    </recommendedName>
</protein>
<dbReference type="Pfam" id="PF20147">
    <property type="entry name" value="Crinkler"/>
    <property type="match status" value="1"/>
</dbReference>
<keyword evidence="6" id="KW-1185">Reference proteome</keyword>
<organism evidence="5 6">
    <name type="scientific">Rhizophagus clarus</name>
    <dbReference type="NCBI Taxonomy" id="94130"/>
    <lineage>
        <taxon>Eukaryota</taxon>
        <taxon>Fungi</taxon>
        <taxon>Fungi incertae sedis</taxon>
        <taxon>Mucoromycota</taxon>
        <taxon>Glomeromycotina</taxon>
        <taxon>Glomeromycetes</taxon>
        <taxon>Glomerales</taxon>
        <taxon>Glomeraceae</taxon>
        <taxon>Rhizophagus</taxon>
    </lineage>
</organism>
<comment type="subcellular location">
    <subcellularLocation>
        <location evidence="1">Host cell</location>
    </subcellularLocation>
    <subcellularLocation>
        <location evidence="2">Secreted</location>
    </subcellularLocation>
</comment>
<proteinExistence type="predicted"/>
<name>A0A2Z6RB74_9GLOM</name>
<evidence type="ECO:0000256" key="2">
    <source>
        <dbReference type="ARBA" id="ARBA00004613"/>
    </source>
</evidence>
<sequence>MILSLNCLFLGEAPIRSIPVIISEEITVGNNRIKYEKITISNVKSLILSEKGISCCLDNLNLWKVNIVIVNENDKVLEISSTEDDIKEKLGGELMNPRTSLGKYFNENSFKDEESESAIHIIVQLPTLTMTLTTLTIALWETNMPNEPEAKFRNLIRDNLTKLTAGESNRFWGEDLGRLKQESQNIDNENDKFRGESELSETLSRLSMTEASQFTAKYIGDQEILPIIGTGMLPRLLTLSDKFWSTYRKNTPSLSYMNPGIVNGRPAIIAYVHVPKGTPVELPAEFEGYPVFIDYGVIEPASPAALSPGISISSTSACTLGALFKNEREPTKTFILTTKHSVGNTDSMVIHPGSADAGKGYTACAKVSEYNFYGVIYEDGDAILLDYAFCEVINSEVASTNNTPIQCEICINNTKDSVSGSGKEYEIYKVGGTTNYAKGVITDKLESFFNRKFGDVKTLIVRSNKKIFGKYLFSKDCLGLFPDCFFLIILCIGAPGDSGSPVFDKHNILWGILQGISPDSSMVSVVPIHLILQHVRREFEVSFKLV</sequence>
<evidence type="ECO:0000313" key="6">
    <source>
        <dbReference type="Proteomes" id="UP000247702"/>
    </source>
</evidence>
<dbReference type="AlphaFoldDB" id="A0A2Z6RB74"/>
<dbReference type="InterPro" id="IPR009003">
    <property type="entry name" value="Peptidase_S1_PA"/>
</dbReference>
<dbReference type="Proteomes" id="UP000247702">
    <property type="component" value="Unassembled WGS sequence"/>
</dbReference>
<accession>A0A2Z6RB74</accession>
<dbReference type="SUPFAM" id="SSF50494">
    <property type="entry name" value="Trypsin-like serine proteases"/>
    <property type="match status" value="1"/>
</dbReference>
<reference evidence="5 6" key="1">
    <citation type="submission" date="2017-11" db="EMBL/GenBank/DDBJ databases">
        <title>The genome of Rhizophagus clarus HR1 reveals common genetic basis of auxotrophy among arbuscular mycorrhizal fungi.</title>
        <authorList>
            <person name="Kobayashi Y."/>
        </authorList>
    </citation>
    <scope>NUCLEOTIDE SEQUENCE [LARGE SCALE GENOMIC DNA]</scope>
    <source>
        <strain evidence="5 6">HR1</strain>
    </source>
</reference>
<comment type="caution">
    <text evidence="5">The sequence shown here is derived from an EMBL/GenBank/DDBJ whole genome shotgun (WGS) entry which is preliminary data.</text>
</comment>
<keyword evidence="3" id="KW-0964">Secreted</keyword>
<evidence type="ECO:0000313" key="5">
    <source>
        <dbReference type="EMBL" id="GBB89976.1"/>
    </source>
</evidence>
<evidence type="ECO:0000256" key="3">
    <source>
        <dbReference type="ARBA" id="ARBA00022525"/>
    </source>
</evidence>
<gene>
    <name evidence="5" type="ORF">RclHR1_16830002</name>
</gene>
<dbReference type="InterPro" id="IPR045379">
    <property type="entry name" value="Crinkler_N"/>
</dbReference>
<dbReference type="GO" id="GO:0043657">
    <property type="term" value="C:host cell"/>
    <property type="evidence" value="ECO:0007669"/>
    <property type="project" value="UniProtKB-SubCell"/>
</dbReference>
<evidence type="ECO:0000256" key="1">
    <source>
        <dbReference type="ARBA" id="ARBA00004340"/>
    </source>
</evidence>
<evidence type="ECO:0000259" key="4">
    <source>
        <dbReference type="Pfam" id="PF20147"/>
    </source>
</evidence>
<dbReference type="EMBL" id="BEXD01000761">
    <property type="protein sequence ID" value="GBB89976.1"/>
    <property type="molecule type" value="Genomic_DNA"/>
</dbReference>
<dbReference type="GO" id="GO:0005576">
    <property type="term" value="C:extracellular region"/>
    <property type="evidence" value="ECO:0007669"/>
    <property type="project" value="UniProtKB-SubCell"/>
</dbReference>